<dbReference type="CDD" id="cd01283">
    <property type="entry name" value="cytidine_deaminase"/>
    <property type="match status" value="1"/>
</dbReference>
<evidence type="ECO:0000259" key="13">
    <source>
        <dbReference type="PROSITE" id="PS51747"/>
    </source>
</evidence>
<evidence type="ECO:0000256" key="3">
    <source>
        <dbReference type="ARBA" id="ARBA00006576"/>
    </source>
</evidence>
<dbReference type="InterPro" id="IPR023577">
    <property type="entry name" value="CYTH_domain"/>
</dbReference>
<name>A0ABY5DXF8_9ACTN</name>
<evidence type="ECO:0000256" key="8">
    <source>
        <dbReference type="ARBA" id="ARBA00022833"/>
    </source>
</evidence>
<dbReference type="RefSeq" id="WP_254572484.1">
    <property type="nucleotide sequence ID" value="NZ_CP098502.1"/>
</dbReference>
<dbReference type="Pfam" id="PF00383">
    <property type="entry name" value="dCMP_cyt_deam_1"/>
    <property type="match status" value="1"/>
</dbReference>
<evidence type="ECO:0000313" key="15">
    <source>
        <dbReference type="Proteomes" id="UP001056035"/>
    </source>
</evidence>
<dbReference type="InterPro" id="IPR002125">
    <property type="entry name" value="CMP_dCMP_dom"/>
</dbReference>
<dbReference type="InterPro" id="IPR050202">
    <property type="entry name" value="Cyt/Deoxycyt_deaminase"/>
</dbReference>
<dbReference type="EMBL" id="CP098502">
    <property type="protein sequence ID" value="UTI65806.1"/>
    <property type="molecule type" value="Genomic_DNA"/>
</dbReference>
<keyword evidence="8" id="KW-0862">Zinc</keyword>
<reference evidence="14 15" key="1">
    <citation type="submission" date="2022-06" db="EMBL/GenBank/DDBJ databases">
        <title>Paraconexibacter antarcticus.</title>
        <authorList>
            <person name="Kim C.S."/>
        </authorList>
    </citation>
    <scope>NUCLEOTIDE SEQUENCE [LARGE SCALE GENOMIC DNA]</scope>
    <source>
        <strain evidence="14 15">02-257</strain>
    </source>
</reference>
<evidence type="ECO:0000256" key="10">
    <source>
        <dbReference type="ARBA" id="ARBA00049252"/>
    </source>
</evidence>
<dbReference type="Proteomes" id="UP001056035">
    <property type="component" value="Chromosome"/>
</dbReference>
<evidence type="ECO:0000256" key="11">
    <source>
        <dbReference type="ARBA" id="ARBA00049558"/>
    </source>
</evidence>
<feature type="domain" description="CYTH" evidence="12">
    <location>
        <begin position="4"/>
        <end position="172"/>
    </location>
</feature>
<sequence>MQPDRNVELKARDPDPAATLATALAFGAREVGTLRQRDTYFPVPSGRLKLREEDGAGAQLIAYQREDAATARTSAYRRVDVPDAAALIAALEDVHGRGPVVAKTRRLLQWENVRIHLDDVERLGHWLELEAVADRDAEDLAADHGRVAALRTALGITDERVVAEGYAQLLTRADAPADLVEGARVAMGRAHAPYSHFRVGAALRAGGDAAGVHLGANVENAAYPQSQCAEASAIGALVAAGHTRIVEVAVMADTPLVTPCGGCRQRLSELAGPDTPVHLCGPEGARRTVTLGSLLPLAFDEQALA</sequence>
<evidence type="ECO:0000256" key="5">
    <source>
        <dbReference type="ARBA" id="ARBA00018266"/>
    </source>
</evidence>
<dbReference type="PANTHER" id="PTHR11644:SF2">
    <property type="entry name" value="CYTIDINE DEAMINASE"/>
    <property type="match status" value="1"/>
</dbReference>
<dbReference type="PROSITE" id="PS00903">
    <property type="entry name" value="CYT_DCMP_DEAMINASES_1"/>
    <property type="match status" value="1"/>
</dbReference>
<evidence type="ECO:0000256" key="4">
    <source>
        <dbReference type="ARBA" id="ARBA00012783"/>
    </source>
</evidence>
<dbReference type="NCBIfam" id="NF004064">
    <property type="entry name" value="PRK05578.1"/>
    <property type="match status" value="1"/>
</dbReference>
<comment type="similarity">
    <text evidence="3">Belongs to the cytidine and deoxycytidylate deaminase family.</text>
</comment>
<dbReference type="Gene3D" id="2.40.320.10">
    <property type="entry name" value="Hypothetical Protein Pfu-838710-001"/>
    <property type="match status" value="1"/>
</dbReference>
<dbReference type="SMART" id="SM01118">
    <property type="entry name" value="CYTH"/>
    <property type="match status" value="1"/>
</dbReference>
<accession>A0ABY5DXF8</accession>
<dbReference type="CDD" id="cd07890">
    <property type="entry name" value="CYTH-like_AC_IV-like"/>
    <property type="match status" value="1"/>
</dbReference>
<evidence type="ECO:0000313" key="14">
    <source>
        <dbReference type="EMBL" id="UTI65806.1"/>
    </source>
</evidence>
<dbReference type="Gene3D" id="3.40.140.10">
    <property type="entry name" value="Cytidine Deaminase, domain 2"/>
    <property type="match status" value="1"/>
</dbReference>
<dbReference type="NCBIfam" id="TIGR01354">
    <property type="entry name" value="cyt_deam_tetra"/>
    <property type="match status" value="1"/>
</dbReference>
<dbReference type="PANTHER" id="PTHR11644">
    <property type="entry name" value="CYTIDINE DEAMINASE"/>
    <property type="match status" value="1"/>
</dbReference>
<dbReference type="PROSITE" id="PS51707">
    <property type="entry name" value="CYTH"/>
    <property type="match status" value="1"/>
</dbReference>
<comment type="cofactor">
    <cofactor evidence="1">
        <name>Zn(2+)</name>
        <dbReference type="ChEBI" id="CHEBI:29105"/>
    </cofactor>
</comment>
<dbReference type="SUPFAM" id="SSF55154">
    <property type="entry name" value="CYTH-like phosphatases"/>
    <property type="match status" value="1"/>
</dbReference>
<comment type="catalytic activity">
    <reaction evidence="11">
        <text>cytidine + H2O + H(+) = uridine + NH4(+)</text>
        <dbReference type="Rhea" id="RHEA:16069"/>
        <dbReference type="ChEBI" id="CHEBI:15377"/>
        <dbReference type="ChEBI" id="CHEBI:15378"/>
        <dbReference type="ChEBI" id="CHEBI:16704"/>
        <dbReference type="ChEBI" id="CHEBI:17562"/>
        <dbReference type="ChEBI" id="CHEBI:28938"/>
        <dbReference type="EC" id="3.5.4.5"/>
    </reaction>
</comment>
<keyword evidence="15" id="KW-1185">Reference proteome</keyword>
<comment type="function">
    <text evidence="2">This enzyme scavenges exogenous and endogenous cytidine and 2'-deoxycytidine for UMP synthesis.</text>
</comment>
<keyword evidence="6" id="KW-0479">Metal-binding</keyword>
<dbReference type="EC" id="3.5.4.5" evidence="4"/>
<feature type="domain" description="CMP/dCMP-type deaminase" evidence="13">
    <location>
        <begin position="174"/>
        <end position="302"/>
    </location>
</feature>
<dbReference type="InterPro" id="IPR033469">
    <property type="entry name" value="CYTH-like_dom_sf"/>
</dbReference>
<proteinExistence type="inferred from homology"/>
<evidence type="ECO:0000256" key="9">
    <source>
        <dbReference type="ARBA" id="ARBA00032005"/>
    </source>
</evidence>
<dbReference type="InterPro" id="IPR016192">
    <property type="entry name" value="APOBEC/CMP_deaminase_Zn-bd"/>
</dbReference>
<dbReference type="InterPro" id="IPR008173">
    <property type="entry name" value="Adenylyl_cyclase_CyaB"/>
</dbReference>
<evidence type="ECO:0000256" key="1">
    <source>
        <dbReference type="ARBA" id="ARBA00001947"/>
    </source>
</evidence>
<evidence type="ECO:0000259" key="12">
    <source>
        <dbReference type="PROSITE" id="PS51707"/>
    </source>
</evidence>
<organism evidence="14 15">
    <name type="scientific">Paraconexibacter antarcticus</name>
    <dbReference type="NCBI Taxonomy" id="2949664"/>
    <lineage>
        <taxon>Bacteria</taxon>
        <taxon>Bacillati</taxon>
        <taxon>Actinomycetota</taxon>
        <taxon>Thermoleophilia</taxon>
        <taxon>Solirubrobacterales</taxon>
        <taxon>Paraconexibacteraceae</taxon>
        <taxon>Paraconexibacter</taxon>
    </lineage>
</organism>
<comment type="catalytic activity">
    <reaction evidence="10">
        <text>2'-deoxycytidine + H2O + H(+) = 2'-deoxyuridine + NH4(+)</text>
        <dbReference type="Rhea" id="RHEA:13433"/>
        <dbReference type="ChEBI" id="CHEBI:15377"/>
        <dbReference type="ChEBI" id="CHEBI:15378"/>
        <dbReference type="ChEBI" id="CHEBI:15698"/>
        <dbReference type="ChEBI" id="CHEBI:16450"/>
        <dbReference type="ChEBI" id="CHEBI:28938"/>
        <dbReference type="EC" id="3.5.4.5"/>
    </reaction>
</comment>
<gene>
    <name evidence="14" type="primary">cdd</name>
    <name evidence="14" type="ORF">NBH00_06210</name>
</gene>
<dbReference type="InterPro" id="IPR016193">
    <property type="entry name" value="Cytidine_deaminase-like"/>
</dbReference>
<dbReference type="InterPro" id="IPR006262">
    <property type="entry name" value="Cyt_deam_tetra"/>
</dbReference>
<dbReference type="PROSITE" id="PS51747">
    <property type="entry name" value="CYT_DCMP_DEAMINASES_2"/>
    <property type="match status" value="1"/>
</dbReference>
<dbReference type="GO" id="GO:0004126">
    <property type="term" value="F:cytidine deaminase activity"/>
    <property type="evidence" value="ECO:0007669"/>
    <property type="project" value="UniProtKB-EC"/>
</dbReference>
<evidence type="ECO:0000256" key="7">
    <source>
        <dbReference type="ARBA" id="ARBA00022801"/>
    </source>
</evidence>
<protein>
    <recommendedName>
        <fullName evidence="5">Cytidine deaminase</fullName>
        <ecNumber evidence="4">3.5.4.5</ecNumber>
    </recommendedName>
    <alternativeName>
        <fullName evidence="9">Cytidine aminohydrolase</fullName>
    </alternativeName>
</protein>
<dbReference type="Pfam" id="PF01928">
    <property type="entry name" value="CYTH"/>
    <property type="match status" value="1"/>
</dbReference>
<dbReference type="SUPFAM" id="SSF53927">
    <property type="entry name" value="Cytidine deaminase-like"/>
    <property type="match status" value="1"/>
</dbReference>
<evidence type="ECO:0000256" key="6">
    <source>
        <dbReference type="ARBA" id="ARBA00022723"/>
    </source>
</evidence>
<keyword evidence="7 14" id="KW-0378">Hydrolase</keyword>
<evidence type="ECO:0000256" key="2">
    <source>
        <dbReference type="ARBA" id="ARBA00003949"/>
    </source>
</evidence>